<name>A0A6S7K8R2_PARCT</name>
<comment type="caution">
    <text evidence="2">The sequence shown here is derived from an EMBL/GenBank/DDBJ whole genome shotgun (WGS) entry which is preliminary data.</text>
</comment>
<sequence>MAPLPPVRVSEDSDRVAFPFSAVSVDYFGPFHVTHGKSTRSAKATSSLNKRYGCIFTCLRYKAVHIEIANDLSTESFINAVLRFVARRGPPSVIYSDNGTNFRGAELDILKAMKIWNQEQIRYNLQEKEIEWKFNPPAASHYGGVWERLIRKDTIRGKWPKGLIQEVYPDEDGVVRRVSVRTATGTYQRDIRKLCMLEEQVVSLLVTSRTINLMKSKYISRTV</sequence>
<dbReference type="PANTHER" id="PTHR47331">
    <property type="entry name" value="PHD-TYPE DOMAIN-CONTAINING PROTEIN"/>
    <property type="match status" value="1"/>
</dbReference>
<evidence type="ECO:0000259" key="1">
    <source>
        <dbReference type="Pfam" id="PF18701"/>
    </source>
</evidence>
<dbReference type="OrthoDB" id="5984724at2759"/>
<evidence type="ECO:0000313" key="3">
    <source>
        <dbReference type="Proteomes" id="UP001152795"/>
    </source>
</evidence>
<dbReference type="Proteomes" id="UP001152795">
    <property type="component" value="Unassembled WGS sequence"/>
</dbReference>
<dbReference type="EMBL" id="CACRXK020013070">
    <property type="protein sequence ID" value="CAB4024503.1"/>
    <property type="molecule type" value="Genomic_DNA"/>
</dbReference>
<accession>A0A6S7K8R2</accession>
<dbReference type="InterPro" id="IPR036397">
    <property type="entry name" value="RNaseH_sf"/>
</dbReference>
<dbReference type="InterPro" id="IPR040676">
    <property type="entry name" value="DUF5641"/>
</dbReference>
<dbReference type="GO" id="GO:0003676">
    <property type="term" value="F:nucleic acid binding"/>
    <property type="evidence" value="ECO:0007669"/>
    <property type="project" value="InterPro"/>
</dbReference>
<dbReference type="AlphaFoldDB" id="A0A6S7K8R2"/>
<feature type="domain" description="DUF5641" evidence="1">
    <location>
        <begin position="116"/>
        <end position="197"/>
    </location>
</feature>
<protein>
    <submittedName>
        <fullName evidence="2">Uncharacterized protein LOC110252031</fullName>
    </submittedName>
</protein>
<dbReference type="Gene3D" id="3.30.420.10">
    <property type="entry name" value="Ribonuclease H-like superfamily/Ribonuclease H"/>
    <property type="match status" value="1"/>
</dbReference>
<organism evidence="2 3">
    <name type="scientific">Paramuricea clavata</name>
    <name type="common">Red gorgonian</name>
    <name type="synonym">Violescent sea-whip</name>
    <dbReference type="NCBI Taxonomy" id="317549"/>
    <lineage>
        <taxon>Eukaryota</taxon>
        <taxon>Metazoa</taxon>
        <taxon>Cnidaria</taxon>
        <taxon>Anthozoa</taxon>
        <taxon>Octocorallia</taxon>
        <taxon>Malacalcyonacea</taxon>
        <taxon>Plexauridae</taxon>
        <taxon>Paramuricea</taxon>
    </lineage>
</organism>
<gene>
    <name evidence="2" type="ORF">PACLA_8A044940</name>
</gene>
<keyword evidence="3" id="KW-1185">Reference proteome</keyword>
<dbReference type="InterPro" id="IPR012337">
    <property type="entry name" value="RNaseH-like_sf"/>
</dbReference>
<dbReference type="PANTHER" id="PTHR47331:SF1">
    <property type="entry name" value="GAG-LIKE PROTEIN"/>
    <property type="match status" value="1"/>
</dbReference>
<dbReference type="SUPFAM" id="SSF53098">
    <property type="entry name" value="Ribonuclease H-like"/>
    <property type="match status" value="1"/>
</dbReference>
<evidence type="ECO:0000313" key="2">
    <source>
        <dbReference type="EMBL" id="CAB4024503.1"/>
    </source>
</evidence>
<proteinExistence type="predicted"/>
<reference evidence="2" key="1">
    <citation type="submission" date="2020-04" db="EMBL/GenBank/DDBJ databases">
        <authorList>
            <person name="Alioto T."/>
            <person name="Alioto T."/>
            <person name="Gomez Garrido J."/>
        </authorList>
    </citation>
    <scope>NUCLEOTIDE SEQUENCE</scope>
    <source>
        <strain evidence="2">A484AB</strain>
    </source>
</reference>
<dbReference type="Pfam" id="PF18701">
    <property type="entry name" value="DUF5641"/>
    <property type="match status" value="1"/>
</dbReference>